<evidence type="ECO:0000313" key="1">
    <source>
        <dbReference type="EnsemblMetazoa" id="tetur04g00620.1"/>
    </source>
</evidence>
<reference evidence="1" key="2">
    <citation type="submission" date="2015-06" db="UniProtKB">
        <authorList>
            <consortium name="EnsemblMetazoa"/>
        </authorList>
    </citation>
    <scope>IDENTIFICATION</scope>
</reference>
<name>T1K197_TETUR</name>
<reference evidence="2" key="1">
    <citation type="submission" date="2011-08" db="EMBL/GenBank/DDBJ databases">
        <authorList>
            <person name="Rombauts S."/>
        </authorList>
    </citation>
    <scope>NUCLEOTIDE SEQUENCE</scope>
    <source>
        <strain evidence="2">London</strain>
    </source>
</reference>
<organism evidence="1 2">
    <name type="scientific">Tetranychus urticae</name>
    <name type="common">Two-spotted spider mite</name>
    <dbReference type="NCBI Taxonomy" id="32264"/>
    <lineage>
        <taxon>Eukaryota</taxon>
        <taxon>Metazoa</taxon>
        <taxon>Ecdysozoa</taxon>
        <taxon>Arthropoda</taxon>
        <taxon>Chelicerata</taxon>
        <taxon>Arachnida</taxon>
        <taxon>Acari</taxon>
        <taxon>Acariformes</taxon>
        <taxon>Trombidiformes</taxon>
        <taxon>Prostigmata</taxon>
        <taxon>Eleutherengona</taxon>
        <taxon>Raphignathae</taxon>
        <taxon>Tetranychoidea</taxon>
        <taxon>Tetranychidae</taxon>
        <taxon>Tetranychus</taxon>
    </lineage>
</organism>
<sequence length="125" mass="14082">MTSPHGSNSAFLPQSSLPLPSHQYMDCSKAKMFKCEGDSELDSVATNAVNMNHGSKRKQSLKLSQAKSYRNDDAKKLADQRWRQSINECYDILRVYTDKDIVFRDGTILKGKESKIVFSATGFIK</sequence>
<evidence type="ECO:0000313" key="2">
    <source>
        <dbReference type="Proteomes" id="UP000015104"/>
    </source>
</evidence>
<protein>
    <submittedName>
        <fullName evidence="1">Uncharacterized protein</fullName>
    </submittedName>
</protein>
<dbReference type="AlphaFoldDB" id="T1K197"/>
<keyword evidence="2" id="KW-1185">Reference proteome</keyword>
<accession>T1K197</accession>
<dbReference type="EnsemblMetazoa" id="tetur04g00620.1">
    <property type="protein sequence ID" value="tetur04g00620.1"/>
    <property type="gene ID" value="tetur04g00620"/>
</dbReference>
<dbReference type="Proteomes" id="UP000015104">
    <property type="component" value="Unassembled WGS sequence"/>
</dbReference>
<dbReference type="EMBL" id="CAEY01001347">
    <property type="status" value="NOT_ANNOTATED_CDS"/>
    <property type="molecule type" value="Genomic_DNA"/>
</dbReference>
<proteinExistence type="predicted"/>
<dbReference type="HOGENOM" id="CLU_1995505_0_0_1"/>